<reference evidence="2 3" key="1">
    <citation type="submission" date="2019-05" db="EMBL/GenBank/DDBJ databases">
        <title>Another draft genome of Portunus trituberculatus and its Hox gene families provides insights of decapod evolution.</title>
        <authorList>
            <person name="Jeong J.-H."/>
            <person name="Song I."/>
            <person name="Kim S."/>
            <person name="Choi T."/>
            <person name="Kim D."/>
            <person name="Ryu S."/>
            <person name="Kim W."/>
        </authorList>
    </citation>
    <scope>NUCLEOTIDE SEQUENCE [LARGE SCALE GENOMIC DNA]</scope>
    <source>
        <tissue evidence="2">Muscle</tissue>
    </source>
</reference>
<keyword evidence="3" id="KW-1185">Reference proteome</keyword>
<protein>
    <submittedName>
        <fullName evidence="2">Uncharacterized protein</fullName>
    </submittedName>
</protein>
<evidence type="ECO:0000313" key="2">
    <source>
        <dbReference type="EMBL" id="MPC46299.1"/>
    </source>
</evidence>
<organism evidence="2 3">
    <name type="scientific">Portunus trituberculatus</name>
    <name type="common">Swimming crab</name>
    <name type="synonym">Neptunus trituberculatus</name>
    <dbReference type="NCBI Taxonomy" id="210409"/>
    <lineage>
        <taxon>Eukaryota</taxon>
        <taxon>Metazoa</taxon>
        <taxon>Ecdysozoa</taxon>
        <taxon>Arthropoda</taxon>
        <taxon>Crustacea</taxon>
        <taxon>Multicrustacea</taxon>
        <taxon>Malacostraca</taxon>
        <taxon>Eumalacostraca</taxon>
        <taxon>Eucarida</taxon>
        <taxon>Decapoda</taxon>
        <taxon>Pleocyemata</taxon>
        <taxon>Brachyura</taxon>
        <taxon>Eubrachyura</taxon>
        <taxon>Portunoidea</taxon>
        <taxon>Portunidae</taxon>
        <taxon>Portuninae</taxon>
        <taxon>Portunus</taxon>
    </lineage>
</organism>
<accession>A0A5B7FM66</accession>
<comment type="caution">
    <text evidence="2">The sequence shown here is derived from an EMBL/GenBank/DDBJ whole genome shotgun (WGS) entry which is preliminary data.</text>
</comment>
<sequence>MADSTRPAQEFPCPTWGPHSGTVPGSGHAIGTRVRTLLSACLVMSLYSSTKTTSASSLITKFSFLRSGWKCQGAAPLLYGKKENKIVKGSLGGEMWADTMWTMENSRGAGKEKREKGAVEGGGSCVWWEGKAL</sequence>
<dbReference type="EMBL" id="VSRR010007141">
    <property type="protein sequence ID" value="MPC46299.1"/>
    <property type="molecule type" value="Genomic_DNA"/>
</dbReference>
<evidence type="ECO:0000313" key="3">
    <source>
        <dbReference type="Proteomes" id="UP000324222"/>
    </source>
</evidence>
<dbReference type="Proteomes" id="UP000324222">
    <property type="component" value="Unassembled WGS sequence"/>
</dbReference>
<proteinExistence type="predicted"/>
<dbReference type="AlphaFoldDB" id="A0A5B7FM66"/>
<gene>
    <name evidence="2" type="ORF">E2C01_040014</name>
</gene>
<name>A0A5B7FM66_PORTR</name>
<feature type="region of interest" description="Disordered" evidence="1">
    <location>
        <begin position="1"/>
        <end position="24"/>
    </location>
</feature>
<evidence type="ECO:0000256" key="1">
    <source>
        <dbReference type="SAM" id="MobiDB-lite"/>
    </source>
</evidence>